<evidence type="ECO:0000256" key="9">
    <source>
        <dbReference type="ARBA" id="ARBA00022989"/>
    </source>
</evidence>
<dbReference type="Pfam" id="PF00028">
    <property type="entry name" value="Cadherin"/>
    <property type="match status" value="4"/>
</dbReference>
<evidence type="ECO:0000256" key="3">
    <source>
        <dbReference type="ARBA" id="ARBA00022475"/>
    </source>
</evidence>
<dbReference type="InterPro" id="IPR050174">
    <property type="entry name" value="Protocadherin/Cadherin-CA"/>
</dbReference>
<dbReference type="PRINTS" id="PR00205">
    <property type="entry name" value="CADHERIN"/>
</dbReference>
<dbReference type="Proteomes" id="UP000824540">
    <property type="component" value="Unassembled WGS sequence"/>
</dbReference>
<evidence type="ECO:0000313" key="14">
    <source>
        <dbReference type="EMBL" id="KAG9346570.1"/>
    </source>
</evidence>
<keyword evidence="6" id="KW-0677">Repeat</keyword>
<evidence type="ECO:0000256" key="1">
    <source>
        <dbReference type="ARBA" id="ARBA00003436"/>
    </source>
</evidence>
<dbReference type="OrthoDB" id="6252479at2759"/>
<dbReference type="EMBL" id="JAFBMS010000015">
    <property type="protein sequence ID" value="KAG9346570.1"/>
    <property type="molecule type" value="Genomic_DNA"/>
</dbReference>
<dbReference type="PROSITE" id="PS00232">
    <property type="entry name" value="CADHERIN_1"/>
    <property type="match status" value="2"/>
</dbReference>
<dbReference type="FunFam" id="2.60.40.60:FF:000129">
    <property type="entry name" value="protocadherin alpha-C2 isoform X1"/>
    <property type="match status" value="1"/>
</dbReference>
<dbReference type="Gene3D" id="2.60.40.60">
    <property type="entry name" value="Cadherins"/>
    <property type="match status" value="5"/>
</dbReference>
<name>A0A8T2P437_9TELE</name>
<keyword evidence="9" id="KW-1133">Transmembrane helix</keyword>
<organism evidence="14 15">
    <name type="scientific">Albula glossodonta</name>
    <name type="common">roundjaw bonefish</name>
    <dbReference type="NCBI Taxonomy" id="121402"/>
    <lineage>
        <taxon>Eukaryota</taxon>
        <taxon>Metazoa</taxon>
        <taxon>Chordata</taxon>
        <taxon>Craniata</taxon>
        <taxon>Vertebrata</taxon>
        <taxon>Euteleostomi</taxon>
        <taxon>Actinopterygii</taxon>
        <taxon>Neopterygii</taxon>
        <taxon>Teleostei</taxon>
        <taxon>Albuliformes</taxon>
        <taxon>Albulidae</taxon>
        <taxon>Albula</taxon>
    </lineage>
</organism>
<dbReference type="Pfam" id="PF08266">
    <property type="entry name" value="Cadherin_2"/>
    <property type="match status" value="1"/>
</dbReference>
<keyword evidence="5" id="KW-0732">Signal</keyword>
<dbReference type="FunFam" id="2.60.40.60:FF:000002">
    <property type="entry name" value="Protocadherin alpha 2"/>
    <property type="match status" value="1"/>
</dbReference>
<comment type="caution">
    <text evidence="14">The sequence shown here is derived from an EMBL/GenBank/DDBJ whole genome shotgun (WGS) entry which is preliminary data.</text>
</comment>
<keyword evidence="7 12" id="KW-0106">Calcium</keyword>
<dbReference type="GO" id="GO:0009653">
    <property type="term" value="P:anatomical structure morphogenesis"/>
    <property type="evidence" value="ECO:0007669"/>
    <property type="project" value="UniProtKB-ARBA"/>
</dbReference>
<sequence>MTDCVRVVVSQVNVGKNNGFASPVSGQVSYSIPEEMAKGSIVGNIAQDLGLGLKILKSGNAHVYTGDSAEYIELNRETGVLLIKERIDRERLCGKTSPCALHFQIILENPMEFYHITVDITDINDNAPSFKNSEVRFEISESALTGAKFMLERAMDPDVGVNGLQSYSLKPTDNFILKLHNQPDDSKNVELILQKPLDREKKKAISLSLIATDGGDPQMSGTMQILITVLDANDNAPVFTQEIYKAYITENAARGTVLTTVSAFDADEGSNGKVSYSISNAVDDMAELFEINQDNGTVRLIGNTDYEKASHYQINIQARDNGGLSDSCKIIVDVIDINDNKPAINIMSKTKSISEDSKPGTVVAMLNVQDPDSGNNGQVNCFINKGIPIEIKSTSNNFFRLVTENVLDRESNSEFNISVICSDEGVPSLSSIVTLTVQVSDVNDNVPVFDKSSFEAYIKENNSPGLSIFSVTARDSDWNQNARVSYILEEGTINGVSVTSYVSVSSDSGAIHAVRSFDFEQVKAFQFQVKAQDGGSPPLSSNATVKIFIQDQNDNAPQILYPVQTSASPSAEIVPRSADAGYLVTKVVAVDVDSGRNAWLSKVLQMET</sequence>
<proteinExistence type="predicted"/>
<evidence type="ECO:0000256" key="12">
    <source>
        <dbReference type="PROSITE-ProRule" id="PRU00043"/>
    </source>
</evidence>
<dbReference type="PANTHER" id="PTHR24028:SF296">
    <property type="entry name" value="PROTOCADHERIN 1 GAMMA 11 PRECURSOR-RELATED"/>
    <property type="match status" value="1"/>
</dbReference>
<evidence type="ECO:0000256" key="8">
    <source>
        <dbReference type="ARBA" id="ARBA00022889"/>
    </source>
</evidence>
<dbReference type="SMART" id="SM00112">
    <property type="entry name" value="CA"/>
    <property type="match status" value="5"/>
</dbReference>
<accession>A0A8T2P437</accession>
<dbReference type="GO" id="GO:0005509">
    <property type="term" value="F:calcium ion binding"/>
    <property type="evidence" value="ECO:0007669"/>
    <property type="project" value="UniProtKB-UniRule"/>
</dbReference>
<keyword evidence="4" id="KW-0812">Transmembrane</keyword>
<gene>
    <name evidence="14" type="ORF">JZ751_006881</name>
</gene>
<reference evidence="14" key="1">
    <citation type="thesis" date="2021" institute="BYU ScholarsArchive" country="Provo, UT, USA">
        <title>Applications of and Algorithms for Genome Assembly and Genomic Analyses with an Emphasis on Marine Teleosts.</title>
        <authorList>
            <person name="Pickett B.D."/>
        </authorList>
    </citation>
    <scope>NUCLEOTIDE SEQUENCE</scope>
    <source>
        <strain evidence="14">HI-2016</strain>
    </source>
</reference>
<evidence type="ECO:0000256" key="4">
    <source>
        <dbReference type="ARBA" id="ARBA00022692"/>
    </source>
</evidence>
<feature type="domain" description="Cadherin" evidence="13">
    <location>
        <begin position="345"/>
        <end position="449"/>
    </location>
</feature>
<keyword evidence="3" id="KW-1003">Cell membrane</keyword>
<feature type="domain" description="Cadherin" evidence="13">
    <location>
        <begin position="24"/>
        <end position="130"/>
    </location>
</feature>
<dbReference type="FunFam" id="2.60.40.60:FF:000007">
    <property type="entry name" value="Protocadherin alpha 2"/>
    <property type="match status" value="1"/>
</dbReference>
<feature type="domain" description="Cadherin" evidence="13">
    <location>
        <begin position="450"/>
        <end position="559"/>
    </location>
</feature>
<dbReference type="InterPro" id="IPR015919">
    <property type="entry name" value="Cadherin-like_sf"/>
</dbReference>
<dbReference type="FunFam" id="2.60.40.60:FF:000004">
    <property type="entry name" value="Protocadherin 1 gamma 2"/>
    <property type="match status" value="1"/>
</dbReference>
<evidence type="ECO:0000256" key="2">
    <source>
        <dbReference type="ARBA" id="ARBA00004251"/>
    </source>
</evidence>
<evidence type="ECO:0000256" key="10">
    <source>
        <dbReference type="ARBA" id="ARBA00023136"/>
    </source>
</evidence>
<dbReference type="SUPFAM" id="SSF49313">
    <property type="entry name" value="Cadherin-like"/>
    <property type="match status" value="5"/>
</dbReference>
<dbReference type="PROSITE" id="PS50268">
    <property type="entry name" value="CADHERIN_2"/>
    <property type="match status" value="5"/>
</dbReference>
<feature type="domain" description="Cadherin" evidence="13">
    <location>
        <begin position="131"/>
        <end position="239"/>
    </location>
</feature>
<protein>
    <recommendedName>
        <fullName evidence="13">Cadherin domain-containing protein</fullName>
    </recommendedName>
</protein>
<keyword evidence="15" id="KW-1185">Reference proteome</keyword>
<dbReference type="InterPro" id="IPR013164">
    <property type="entry name" value="Cadherin_N"/>
</dbReference>
<dbReference type="FunFam" id="2.60.40.60:FF:000006">
    <property type="entry name" value="Protocadherin alpha 2"/>
    <property type="match status" value="1"/>
</dbReference>
<keyword evidence="8" id="KW-0130">Cell adhesion</keyword>
<evidence type="ECO:0000259" key="13">
    <source>
        <dbReference type="PROSITE" id="PS50268"/>
    </source>
</evidence>
<comment type="function">
    <text evidence="1">Potential calcium-dependent cell-adhesion protein. May be involved in the establishment and maintenance of specific neuronal connections in the brain.</text>
</comment>
<dbReference type="PANTHER" id="PTHR24028">
    <property type="entry name" value="CADHERIN-87A"/>
    <property type="match status" value="1"/>
</dbReference>
<evidence type="ECO:0000256" key="11">
    <source>
        <dbReference type="ARBA" id="ARBA00023180"/>
    </source>
</evidence>
<comment type="subcellular location">
    <subcellularLocation>
        <location evidence="2">Cell membrane</location>
        <topology evidence="2">Single-pass type I membrane protein</topology>
    </subcellularLocation>
</comment>
<feature type="domain" description="Cadherin" evidence="13">
    <location>
        <begin position="240"/>
        <end position="344"/>
    </location>
</feature>
<dbReference type="GO" id="GO:0007156">
    <property type="term" value="P:homophilic cell adhesion via plasma membrane adhesion molecules"/>
    <property type="evidence" value="ECO:0007669"/>
    <property type="project" value="InterPro"/>
</dbReference>
<dbReference type="GO" id="GO:0005886">
    <property type="term" value="C:plasma membrane"/>
    <property type="evidence" value="ECO:0007669"/>
    <property type="project" value="UniProtKB-SubCell"/>
</dbReference>
<keyword evidence="10" id="KW-0472">Membrane</keyword>
<evidence type="ECO:0000256" key="6">
    <source>
        <dbReference type="ARBA" id="ARBA00022737"/>
    </source>
</evidence>
<evidence type="ECO:0000256" key="5">
    <source>
        <dbReference type="ARBA" id="ARBA00022729"/>
    </source>
</evidence>
<dbReference type="CDD" id="cd11304">
    <property type="entry name" value="Cadherin_repeat"/>
    <property type="match status" value="4"/>
</dbReference>
<dbReference type="AlphaFoldDB" id="A0A8T2P437"/>
<keyword evidence="11" id="KW-0325">Glycoprotein</keyword>
<evidence type="ECO:0000256" key="7">
    <source>
        <dbReference type="ARBA" id="ARBA00022837"/>
    </source>
</evidence>
<evidence type="ECO:0000313" key="15">
    <source>
        <dbReference type="Proteomes" id="UP000824540"/>
    </source>
</evidence>
<dbReference type="InterPro" id="IPR020894">
    <property type="entry name" value="Cadherin_CS"/>
</dbReference>
<dbReference type="InterPro" id="IPR002126">
    <property type="entry name" value="Cadherin-like_dom"/>
</dbReference>
<dbReference type="FunFam" id="2.60.40.60:FF:000001">
    <property type="entry name" value="Protocadherin alpha 2"/>
    <property type="match status" value="1"/>
</dbReference>